<dbReference type="InterPro" id="IPR015947">
    <property type="entry name" value="PUA-like_sf"/>
</dbReference>
<comment type="subunit">
    <text evidence="10">Homohexamer or homoheptamer. Organized in a ring with a central cavity.</text>
</comment>
<evidence type="ECO:0000256" key="9">
    <source>
        <dbReference type="ARBA" id="ARBA00050665"/>
    </source>
</evidence>
<dbReference type="PRINTS" id="PR00830">
    <property type="entry name" value="ENDOLAPTASE"/>
</dbReference>
<dbReference type="Pfam" id="PF02190">
    <property type="entry name" value="LON_substr_bdg"/>
    <property type="match status" value="1"/>
</dbReference>
<dbReference type="SMART" id="SM00464">
    <property type="entry name" value="LON"/>
    <property type="match status" value="1"/>
</dbReference>
<evidence type="ECO:0000256" key="3">
    <source>
        <dbReference type="ARBA" id="ARBA00022741"/>
    </source>
</evidence>
<proteinExistence type="inferred from homology"/>
<dbReference type="PROSITE" id="PS01046">
    <property type="entry name" value="LON_SER"/>
    <property type="match status" value="1"/>
</dbReference>
<comment type="catalytic activity">
    <reaction evidence="9 10">
        <text>Hydrolysis of proteins in presence of ATP.</text>
        <dbReference type="EC" id="3.4.21.53"/>
    </reaction>
</comment>
<comment type="subcellular location">
    <subcellularLocation>
        <location evidence="1 10">Mitochondrion matrix</location>
    </subcellularLocation>
</comment>
<dbReference type="CTD" id="36379989"/>
<dbReference type="FunFam" id="2.30.130.40:FF:000021">
    <property type="entry name" value="Lon protease homolog, mitochondrial"/>
    <property type="match status" value="1"/>
</dbReference>
<dbReference type="FunFam" id="1.20.5.5270:FF:000001">
    <property type="entry name" value="Lon protease homolog, mitochondrial"/>
    <property type="match status" value="1"/>
</dbReference>
<dbReference type="InterPro" id="IPR008269">
    <property type="entry name" value="Lon_proteolytic"/>
</dbReference>
<dbReference type="InterPro" id="IPR003593">
    <property type="entry name" value="AAA+_ATPase"/>
</dbReference>
<dbReference type="InterPro" id="IPR003959">
    <property type="entry name" value="ATPase_AAA_core"/>
</dbReference>
<evidence type="ECO:0000256" key="1">
    <source>
        <dbReference type="ARBA" id="ARBA00004305"/>
    </source>
</evidence>
<evidence type="ECO:0000259" key="15">
    <source>
        <dbReference type="PROSITE" id="PS51786"/>
    </source>
</evidence>
<organism evidence="17">
    <name type="scientific">Strongyloides ratti</name>
    <name type="common">Parasitic roundworm</name>
    <dbReference type="NCBI Taxonomy" id="34506"/>
    <lineage>
        <taxon>Eukaryota</taxon>
        <taxon>Metazoa</taxon>
        <taxon>Ecdysozoa</taxon>
        <taxon>Nematoda</taxon>
        <taxon>Chromadorea</taxon>
        <taxon>Rhabditida</taxon>
        <taxon>Tylenchina</taxon>
        <taxon>Panagrolaimomorpha</taxon>
        <taxon>Strongyloidoidea</taxon>
        <taxon>Strongyloididae</taxon>
        <taxon>Strongyloides</taxon>
    </lineage>
</organism>
<dbReference type="InterPro" id="IPR054594">
    <property type="entry name" value="Lon_lid"/>
</dbReference>
<feature type="region of interest" description="Disordered" evidence="14">
    <location>
        <begin position="51"/>
        <end position="76"/>
    </location>
</feature>
<dbReference type="GO" id="GO:0007005">
    <property type="term" value="P:mitochondrion organization"/>
    <property type="evidence" value="ECO:0007669"/>
    <property type="project" value="TreeGrafter"/>
</dbReference>
<keyword evidence="3 10" id="KW-0547">Nucleotide-binding</keyword>
<dbReference type="GO" id="GO:0003697">
    <property type="term" value="F:single-stranded DNA binding"/>
    <property type="evidence" value="ECO:0007669"/>
    <property type="project" value="TreeGrafter"/>
</dbReference>
<evidence type="ECO:0000256" key="11">
    <source>
        <dbReference type="PROSITE-ProRule" id="PRU00339"/>
    </source>
</evidence>
<evidence type="ECO:0000256" key="4">
    <source>
        <dbReference type="ARBA" id="ARBA00022801"/>
    </source>
</evidence>
<accession>A0A090MYR1</accession>
<dbReference type="PROSITE" id="PS51786">
    <property type="entry name" value="LON_PROTEOLYTIC"/>
    <property type="match status" value="1"/>
</dbReference>
<dbReference type="GO" id="GO:0016887">
    <property type="term" value="F:ATP hydrolysis activity"/>
    <property type="evidence" value="ECO:0007669"/>
    <property type="project" value="UniProtKB-UniRule"/>
</dbReference>
<keyword evidence="7 10" id="KW-0238">DNA-binding</keyword>
<dbReference type="FunFam" id="3.30.230.10:FF:000015">
    <property type="entry name" value="Lon protease homolog, mitochondrial"/>
    <property type="match status" value="1"/>
</dbReference>
<comment type="function">
    <text evidence="10">ATP-dependent serine protease that mediates the selective degradation of misfolded, unassembled or oxidatively damaged polypeptides as well as certain short-lived regulatory proteins in the mitochondrial matrix. May also have a chaperone function in the assembly of inner membrane protein complexes. Participates in the regulation of mitochondrial gene expression and in the maintenance of the integrity of the mitochondrial genome. Binds to mitochondrial DNA in a site-specific manner.</text>
</comment>
<dbReference type="PANTHER" id="PTHR43718:SF2">
    <property type="entry name" value="LON PROTEASE HOMOLOG, MITOCHONDRIAL"/>
    <property type="match status" value="1"/>
</dbReference>
<dbReference type="GeneID" id="36379989"/>
<comment type="similarity">
    <text evidence="10 12 13">Belongs to the peptidase S16 family.</text>
</comment>
<dbReference type="InterPro" id="IPR020568">
    <property type="entry name" value="Ribosomal_Su5_D2-typ_SF"/>
</dbReference>
<dbReference type="FunFam" id="1.20.58.1480:FF:000002">
    <property type="entry name" value="Lon protease homolog, mitochondrial"/>
    <property type="match status" value="1"/>
</dbReference>
<reference evidence="19" key="2">
    <citation type="submission" date="2020-12" db="UniProtKB">
        <authorList>
            <consortium name="WormBaseParasite"/>
        </authorList>
    </citation>
    <scope>IDENTIFICATION</scope>
</reference>
<feature type="repeat" description="TPR" evidence="11">
    <location>
        <begin position="1044"/>
        <end position="1077"/>
    </location>
</feature>
<dbReference type="SMART" id="SM00382">
    <property type="entry name" value="AAA"/>
    <property type="match status" value="1"/>
</dbReference>
<dbReference type="EMBL" id="LN609529">
    <property type="protein sequence ID" value="CEF67624.1"/>
    <property type="molecule type" value="Genomic_DNA"/>
</dbReference>
<dbReference type="InterPro" id="IPR046336">
    <property type="entry name" value="Lon_prtase_N_sf"/>
</dbReference>
<dbReference type="InterPro" id="IPR027065">
    <property type="entry name" value="Lon_Prtase"/>
</dbReference>
<dbReference type="GO" id="GO:0004252">
    <property type="term" value="F:serine-type endopeptidase activity"/>
    <property type="evidence" value="ECO:0007669"/>
    <property type="project" value="UniProtKB-UniRule"/>
</dbReference>
<evidence type="ECO:0000256" key="14">
    <source>
        <dbReference type="SAM" id="MobiDB-lite"/>
    </source>
</evidence>
<keyword evidence="4 10" id="KW-0378">Hydrolase</keyword>
<dbReference type="NCBIfam" id="TIGR00763">
    <property type="entry name" value="lon"/>
    <property type="match status" value="1"/>
</dbReference>
<feature type="active site" evidence="10 12">
    <location>
        <position position="902"/>
    </location>
</feature>
<dbReference type="SMART" id="SM00028">
    <property type="entry name" value="TPR"/>
    <property type="match status" value="2"/>
</dbReference>
<keyword evidence="18" id="KW-1185">Reference proteome</keyword>
<dbReference type="SUPFAM" id="SSF88697">
    <property type="entry name" value="PUA domain-like"/>
    <property type="match status" value="1"/>
</dbReference>
<evidence type="ECO:0000256" key="13">
    <source>
        <dbReference type="RuleBase" id="RU000591"/>
    </source>
</evidence>
<dbReference type="InterPro" id="IPR008268">
    <property type="entry name" value="Peptidase_S16_AS"/>
</dbReference>
<dbReference type="OrthoDB" id="2411602at2759"/>
<dbReference type="InterPro" id="IPR003111">
    <property type="entry name" value="Lon_prtase_N"/>
</dbReference>
<feature type="domain" description="Lon N-terminal" evidence="16">
    <location>
        <begin position="110"/>
        <end position="362"/>
    </location>
</feature>
<feature type="domain" description="Lon proteolytic" evidence="15">
    <location>
        <begin position="756"/>
        <end position="953"/>
    </location>
</feature>
<evidence type="ECO:0000313" key="17">
    <source>
        <dbReference type="EMBL" id="CEF67624.1"/>
    </source>
</evidence>
<feature type="active site" evidence="10 12">
    <location>
        <position position="859"/>
    </location>
</feature>
<dbReference type="WormBase" id="SRAE_2000228500">
    <property type="protein sequence ID" value="SRP06950"/>
    <property type="gene ID" value="WBGene00262495"/>
</dbReference>
<dbReference type="WBParaSite" id="SRAE_2000228500.1">
    <property type="protein sequence ID" value="SRAE_2000228500.1"/>
    <property type="gene ID" value="WBGene00262495"/>
</dbReference>
<dbReference type="EC" id="3.4.21.53" evidence="10"/>
<dbReference type="Pfam" id="PF22667">
    <property type="entry name" value="Lon_lid"/>
    <property type="match status" value="1"/>
</dbReference>
<dbReference type="CDD" id="cd19500">
    <property type="entry name" value="RecA-like_Lon"/>
    <property type="match status" value="1"/>
</dbReference>
<dbReference type="PROSITE" id="PS51787">
    <property type="entry name" value="LON_N"/>
    <property type="match status" value="1"/>
</dbReference>
<keyword evidence="6 10" id="KW-0067">ATP-binding</keyword>
<dbReference type="FunFam" id="3.40.50.300:FF:000021">
    <property type="entry name" value="Lon protease homolog"/>
    <property type="match status" value="1"/>
</dbReference>
<feature type="compositionally biased region" description="Basic and acidic residues" evidence="14">
    <location>
        <begin position="51"/>
        <end position="69"/>
    </location>
</feature>
<reference evidence="17 18" key="1">
    <citation type="submission" date="2014-09" db="EMBL/GenBank/DDBJ databases">
        <authorList>
            <person name="Martin A.A."/>
        </authorList>
    </citation>
    <scope>NUCLEOTIDE SEQUENCE</scope>
    <source>
        <strain evidence="18">ED321</strain>
        <strain evidence="17">ED321 Heterogonic</strain>
    </source>
</reference>
<dbReference type="InterPro" id="IPR027503">
    <property type="entry name" value="Lonm_euk"/>
</dbReference>
<evidence type="ECO:0000256" key="8">
    <source>
        <dbReference type="ARBA" id="ARBA00023128"/>
    </source>
</evidence>
<dbReference type="RefSeq" id="XP_024506824.1">
    <property type="nucleotide sequence ID" value="XM_024653337.1"/>
</dbReference>
<dbReference type="SUPFAM" id="SSF48452">
    <property type="entry name" value="TPR-like"/>
    <property type="match status" value="1"/>
</dbReference>
<dbReference type="InterPro" id="IPR011990">
    <property type="entry name" value="TPR-like_helical_dom_sf"/>
</dbReference>
<dbReference type="Pfam" id="PF05362">
    <property type="entry name" value="Lon_C"/>
    <property type="match status" value="1"/>
</dbReference>
<feature type="binding site" evidence="10">
    <location>
        <begin position="515"/>
        <end position="522"/>
    </location>
    <ligand>
        <name>ATP</name>
        <dbReference type="ChEBI" id="CHEBI:30616"/>
    </ligand>
</feature>
<evidence type="ECO:0000256" key="10">
    <source>
        <dbReference type="HAMAP-Rule" id="MF_03120"/>
    </source>
</evidence>
<evidence type="ECO:0000313" key="20">
    <source>
        <dbReference type="WormBase" id="SRAE_2000228500"/>
    </source>
</evidence>
<dbReference type="STRING" id="34506.A0A090MYR1"/>
<evidence type="ECO:0000256" key="5">
    <source>
        <dbReference type="ARBA" id="ARBA00022825"/>
    </source>
</evidence>
<evidence type="ECO:0000256" key="2">
    <source>
        <dbReference type="ARBA" id="ARBA00022670"/>
    </source>
</evidence>
<dbReference type="GO" id="GO:0004176">
    <property type="term" value="F:ATP-dependent peptidase activity"/>
    <property type="evidence" value="ECO:0007669"/>
    <property type="project" value="UniProtKB-UniRule"/>
</dbReference>
<dbReference type="GO" id="GO:0070407">
    <property type="term" value="P:oxidation-dependent protein catabolic process"/>
    <property type="evidence" value="ECO:0007669"/>
    <property type="project" value="UniProtKB-UniRule"/>
</dbReference>
<evidence type="ECO:0000313" key="18">
    <source>
        <dbReference type="Proteomes" id="UP000035682"/>
    </source>
</evidence>
<dbReference type="PANTHER" id="PTHR43718">
    <property type="entry name" value="LON PROTEASE"/>
    <property type="match status" value="1"/>
</dbReference>
<dbReference type="Proteomes" id="UP000035682">
    <property type="component" value="Unplaced"/>
</dbReference>
<evidence type="ECO:0000259" key="16">
    <source>
        <dbReference type="PROSITE" id="PS51787"/>
    </source>
</evidence>
<dbReference type="GO" id="GO:0005524">
    <property type="term" value="F:ATP binding"/>
    <property type="evidence" value="ECO:0007669"/>
    <property type="project" value="UniProtKB-UniRule"/>
</dbReference>
<dbReference type="InterPro" id="IPR027417">
    <property type="entry name" value="P-loop_NTPase"/>
</dbReference>
<dbReference type="GO" id="GO:0006515">
    <property type="term" value="P:protein quality control for misfolded or incompletely synthesized proteins"/>
    <property type="evidence" value="ECO:0007669"/>
    <property type="project" value="UniProtKB-UniRule"/>
</dbReference>
<dbReference type="Gene3D" id="1.20.58.1480">
    <property type="match status" value="1"/>
</dbReference>
<dbReference type="GO" id="GO:0043565">
    <property type="term" value="F:sequence-specific DNA binding"/>
    <property type="evidence" value="ECO:0007669"/>
    <property type="project" value="UniProtKB-UniRule"/>
</dbReference>
<evidence type="ECO:0000256" key="7">
    <source>
        <dbReference type="ARBA" id="ARBA00023125"/>
    </source>
</evidence>
<evidence type="ECO:0000256" key="6">
    <source>
        <dbReference type="ARBA" id="ARBA00022840"/>
    </source>
</evidence>
<dbReference type="Pfam" id="PF00004">
    <property type="entry name" value="AAA"/>
    <property type="match status" value="1"/>
</dbReference>
<keyword evidence="2 10" id="KW-0645">Protease</keyword>
<dbReference type="AlphaFoldDB" id="A0A090MYR1"/>
<dbReference type="GO" id="GO:0034599">
    <property type="term" value="P:cellular response to oxidative stress"/>
    <property type="evidence" value="ECO:0007669"/>
    <property type="project" value="UniProtKB-UniRule"/>
</dbReference>
<dbReference type="InterPro" id="IPR014721">
    <property type="entry name" value="Ribsml_uS5_D2-typ_fold_subgr"/>
</dbReference>
<dbReference type="Gene3D" id="3.30.230.10">
    <property type="match status" value="1"/>
</dbReference>
<dbReference type="SUPFAM" id="SSF54211">
    <property type="entry name" value="Ribosomal protein S5 domain 2-like"/>
    <property type="match status" value="1"/>
</dbReference>
<evidence type="ECO:0000256" key="12">
    <source>
        <dbReference type="PROSITE-ProRule" id="PRU01122"/>
    </source>
</evidence>
<keyword evidence="11" id="KW-0802">TPR repeat</keyword>
<dbReference type="SUPFAM" id="SSF52540">
    <property type="entry name" value="P-loop containing nucleoside triphosphate hydrolases"/>
    <property type="match status" value="1"/>
</dbReference>
<dbReference type="HAMAP" id="MF_03120">
    <property type="entry name" value="lonm_euk"/>
    <property type="match status" value="1"/>
</dbReference>
<dbReference type="GO" id="GO:0005759">
    <property type="term" value="C:mitochondrial matrix"/>
    <property type="evidence" value="ECO:0007669"/>
    <property type="project" value="UniProtKB-SubCell"/>
</dbReference>
<name>A0A090MYR1_STRRB</name>
<dbReference type="Gene3D" id="1.20.5.5270">
    <property type="match status" value="1"/>
</dbReference>
<keyword evidence="5 10" id="KW-0720">Serine protease</keyword>
<dbReference type="Gene3D" id="1.25.40.10">
    <property type="entry name" value="Tetratricopeptide repeat domain"/>
    <property type="match status" value="1"/>
</dbReference>
<dbReference type="GO" id="GO:0051131">
    <property type="term" value="P:chaperone-mediated protein complex assembly"/>
    <property type="evidence" value="ECO:0007669"/>
    <property type="project" value="UniProtKB-UniRule"/>
</dbReference>
<dbReference type="InterPro" id="IPR004815">
    <property type="entry name" value="Lon_bac/euk-typ"/>
</dbReference>
<sequence>MSLLLKRGVSTLLRTNQIFFSLKNSTRGYGSYKLLKVSQVSSINQQFRFFSSDKKDDDNNDNSDKKPDGVPKNSGKVYDIGSSSATEVSTPILDWSAPLKTAIPDVWPDVPIIAINRYPLFPGFIKKVDIVKDEKLKELLRRKAALRHPYVGVFVKTNDENRSEAVESMKDLYHVGSFAQIIEMRDTGSVIELVLSAIRKIRLLEKIDDVIVEKSSESGFKVVNRLNTRRNGKVKKEKEVEVEGNESEKPTLEESIVNKNLIYGRTENVVEDTVVKTIEIKARMQAIVQTIRDVVQYNPLFGQQINLLLHPSQNVIDNPVYLCDLVSTLVQSAETKDLQSVMEEPNITKRLDHALELAQKEKTVAKLKFDINRDVEKKVQDQHRKYLLHEQLKALKKELGIEKEDKSTIIEKMEEKISKLTVPEYAKKVIDEEKTKLGFLDSHSQEFSVCRNYLDWLTSMPWGKTTEESMDIEKATKILDEDHYGMKDVKDRILEFIAVGILKNKTSGKILCFHGPPGVGKTSIARSIARSLNREYYRFSVGGLHDVAEIKGHRRTYIGAMPGKIVQALKKVQSENPLILIDEIDKLGGNGYHGDPASALLEMLDPEQNVNFNDHFLDVPLDLSKILFICTANEISKIPGPLKDRMELIEVSGYVAEEKINIANSYLIPNTAKETSISSKLLNITDAALDKMIKHYCRESGVRNLQKHIEKIFRKAAIEIARRPEGINGSQIVVDDHNLEKYVGRPKFTSDRLYDVTPPGVVMGLAWTAMGGSSLYIETVLKKKLPETKNVSNDNKKGGSEGSVEVTGHLGDVMKESVKISYTVAKNYLMKIDPDNDFLNKAHLHIHVPEGATPKDGPSAGITITSSFISLALNKPLRQNVAMTGEISLTGKVLPVGGIKEKIIAAKRAGIKNVVIPFENQKDVEDLQDFIKNDIEIKFAKTYSEMIEEIDNSDIEALNDLKDVEKEKVEVVDLTIDEQNDLLEERTKKESSMTNDELENLRTEALEIKKNGNTLFAEQKFSDAIDKYNRCIEVCPLKYTSDHSVFHGNISACYIKLENWDSAINSIEKALNLDQENLKFIERRAFAKKNKKGEALEGAIDDYKLLIEKNSDAKSRASYALKIKEIEDLITERNEKLKADLMDGLKKFGDFCLKPFGLSTNNFELKQNEEGGYSINMKQ</sequence>
<gene>
    <name evidence="17 19 20" type="ORF">SRAE_2000228500</name>
</gene>
<dbReference type="Gene3D" id="2.30.130.40">
    <property type="entry name" value="LON domain-like"/>
    <property type="match status" value="1"/>
</dbReference>
<dbReference type="Gene3D" id="3.40.50.300">
    <property type="entry name" value="P-loop containing nucleotide triphosphate hydrolases"/>
    <property type="match status" value="1"/>
</dbReference>
<evidence type="ECO:0000313" key="19">
    <source>
        <dbReference type="WBParaSite" id="SRAE_2000228500.1"/>
    </source>
</evidence>
<dbReference type="InterPro" id="IPR019734">
    <property type="entry name" value="TPR_rpt"/>
</dbReference>
<keyword evidence="8 10" id="KW-0496">Mitochondrion</keyword>
<dbReference type="PROSITE" id="PS50005">
    <property type="entry name" value="TPR"/>
    <property type="match status" value="1"/>
</dbReference>
<dbReference type="Gene3D" id="1.10.8.60">
    <property type="match status" value="1"/>
</dbReference>
<protein>
    <recommendedName>
        <fullName evidence="10">Lon protease homolog, mitochondrial</fullName>
        <ecNumber evidence="10">3.4.21.53</ecNumber>
    </recommendedName>
</protein>
<dbReference type="OMA" id="GANRHQT"/>